<sequence length="97" mass="10400">MPGPTRLGPAVTFDIHTTAPEDESPETRDVPPVEVAPDARIRIDQDTRTVVYQEVDPSSGDVVIQLPDPVVLKARAYADRAAAAEASTEAHPVDRTA</sequence>
<protein>
    <recommendedName>
        <fullName evidence="4">Flagellar protein FlaG</fullName>
    </recommendedName>
</protein>
<evidence type="ECO:0000313" key="3">
    <source>
        <dbReference type="Proteomes" id="UP001224644"/>
    </source>
</evidence>
<accession>A0ABT8BN22</accession>
<evidence type="ECO:0000313" key="2">
    <source>
        <dbReference type="EMBL" id="MDN3593189.1"/>
    </source>
</evidence>
<evidence type="ECO:0008006" key="4">
    <source>
        <dbReference type="Google" id="ProtNLM"/>
    </source>
</evidence>
<dbReference type="Proteomes" id="UP001224644">
    <property type="component" value="Unassembled WGS sequence"/>
</dbReference>
<name>A0ABT8BN22_9HYPH</name>
<comment type="caution">
    <text evidence="2">The sequence shown here is derived from an EMBL/GenBank/DDBJ whole genome shotgun (WGS) entry which is preliminary data.</text>
</comment>
<keyword evidence="3" id="KW-1185">Reference proteome</keyword>
<reference evidence="3" key="1">
    <citation type="journal article" date="2019" name="Int. J. Syst. Evol. Microbiol.">
        <title>The Global Catalogue of Microorganisms (GCM) 10K type strain sequencing project: providing services to taxonomists for standard genome sequencing and annotation.</title>
        <authorList>
            <consortium name="The Broad Institute Genomics Platform"/>
            <consortium name="The Broad Institute Genome Sequencing Center for Infectious Disease"/>
            <person name="Wu L."/>
            <person name="Ma J."/>
        </authorList>
    </citation>
    <scope>NUCLEOTIDE SEQUENCE [LARGE SCALE GENOMIC DNA]</scope>
    <source>
        <strain evidence="3">CECT 7069</strain>
    </source>
</reference>
<organism evidence="2 3">
    <name type="scientific">Methylobacterium adhaesivum</name>
    <dbReference type="NCBI Taxonomy" id="333297"/>
    <lineage>
        <taxon>Bacteria</taxon>
        <taxon>Pseudomonadati</taxon>
        <taxon>Pseudomonadota</taxon>
        <taxon>Alphaproteobacteria</taxon>
        <taxon>Hyphomicrobiales</taxon>
        <taxon>Methylobacteriaceae</taxon>
        <taxon>Methylobacterium</taxon>
    </lineage>
</organism>
<evidence type="ECO:0000256" key="1">
    <source>
        <dbReference type="SAM" id="MobiDB-lite"/>
    </source>
</evidence>
<feature type="region of interest" description="Disordered" evidence="1">
    <location>
        <begin position="1"/>
        <end position="32"/>
    </location>
</feature>
<dbReference type="EMBL" id="JAUFPX010000043">
    <property type="protein sequence ID" value="MDN3593189.1"/>
    <property type="molecule type" value="Genomic_DNA"/>
</dbReference>
<dbReference type="RefSeq" id="WP_238228428.1">
    <property type="nucleotide sequence ID" value="NZ_BPQD01000048.1"/>
</dbReference>
<gene>
    <name evidence="2" type="ORF">QWZ12_21605</name>
</gene>
<proteinExistence type="predicted"/>